<organism evidence="1 2">
    <name type="scientific">Geodermatophilus tzadiensis</name>
    <dbReference type="NCBI Taxonomy" id="1137988"/>
    <lineage>
        <taxon>Bacteria</taxon>
        <taxon>Bacillati</taxon>
        <taxon>Actinomycetota</taxon>
        <taxon>Actinomycetes</taxon>
        <taxon>Geodermatophilales</taxon>
        <taxon>Geodermatophilaceae</taxon>
        <taxon>Geodermatophilus</taxon>
    </lineage>
</organism>
<reference evidence="1 2" key="1">
    <citation type="submission" date="2018-03" db="EMBL/GenBank/DDBJ databases">
        <title>Genomic Encyclopedia of Archaeal and Bacterial Type Strains, Phase II (KMG-II): from individual species to whole genera.</title>
        <authorList>
            <person name="Goeker M."/>
        </authorList>
    </citation>
    <scope>NUCLEOTIDE SEQUENCE [LARGE SCALE GENOMIC DNA]</scope>
    <source>
        <strain evidence="1 2">DSM 45416</strain>
    </source>
</reference>
<evidence type="ECO:0000313" key="2">
    <source>
        <dbReference type="Proteomes" id="UP000239210"/>
    </source>
</evidence>
<dbReference type="EMBL" id="PVTG01000028">
    <property type="protein sequence ID" value="PRY35573.1"/>
    <property type="molecule type" value="Genomic_DNA"/>
</dbReference>
<feature type="non-terminal residue" evidence="1">
    <location>
        <position position="33"/>
    </location>
</feature>
<dbReference type="AlphaFoldDB" id="A0A2T0SQC9"/>
<protein>
    <submittedName>
        <fullName evidence="1">Uncharacterized protein</fullName>
    </submittedName>
</protein>
<proteinExistence type="predicted"/>
<comment type="caution">
    <text evidence="1">The sequence shown here is derived from an EMBL/GenBank/DDBJ whole genome shotgun (WGS) entry which is preliminary data.</text>
</comment>
<keyword evidence="2" id="KW-1185">Reference proteome</keyword>
<gene>
    <name evidence="1" type="ORF">LY71_12813</name>
</gene>
<name>A0A2T0SQC9_9ACTN</name>
<accession>A0A2T0SQC9</accession>
<dbReference type="Proteomes" id="UP000239210">
    <property type="component" value="Unassembled WGS sequence"/>
</dbReference>
<evidence type="ECO:0000313" key="1">
    <source>
        <dbReference type="EMBL" id="PRY35573.1"/>
    </source>
</evidence>
<sequence length="33" mass="3452">MTAVDVPPGKVLEHLEVFQAIANANNSNRASGT</sequence>